<reference evidence="4" key="5">
    <citation type="journal article" date="2021" name="G3 (Bethesda)">
        <title>Aegilops tauschii genome assembly Aet v5.0 features greater sequence contiguity and improved annotation.</title>
        <authorList>
            <person name="Wang L."/>
            <person name="Zhu T."/>
            <person name="Rodriguez J.C."/>
            <person name="Deal K.R."/>
            <person name="Dubcovsky J."/>
            <person name="McGuire P.E."/>
            <person name="Lux T."/>
            <person name="Spannagl M."/>
            <person name="Mayer K.F.X."/>
            <person name="Baldrich P."/>
            <person name="Meyers B.C."/>
            <person name="Huo N."/>
            <person name="Gu Y.Q."/>
            <person name="Zhou H."/>
            <person name="Devos K.M."/>
            <person name="Bennetzen J.L."/>
            <person name="Unver T."/>
            <person name="Budak H."/>
            <person name="Gulick P.J."/>
            <person name="Galiba G."/>
            <person name="Kalapos B."/>
            <person name="Nelson D.R."/>
            <person name="Li P."/>
            <person name="You F.M."/>
            <person name="Luo M.C."/>
            <person name="Dvorak J."/>
        </authorList>
    </citation>
    <scope>NUCLEOTIDE SEQUENCE [LARGE SCALE GENOMIC DNA]</scope>
    <source>
        <strain evidence="4">cv. AL8/78</strain>
    </source>
</reference>
<dbReference type="GO" id="GO:0005737">
    <property type="term" value="C:cytoplasm"/>
    <property type="evidence" value="ECO:0007669"/>
    <property type="project" value="TreeGrafter"/>
</dbReference>
<evidence type="ECO:0000313" key="4">
    <source>
        <dbReference type="EnsemblPlants" id="AET1Gv20864000.6"/>
    </source>
</evidence>
<dbReference type="GO" id="GO:0008017">
    <property type="term" value="F:microtubule binding"/>
    <property type="evidence" value="ECO:0007669"/>
    <property type="project" value="InterPro"/>
</dbReference>
<evidence type="ECO:0000313" key="5">
    <source>
        <dbReference type="Proteomes" id="UP000015105"/>
    </source>
</evidence>
<dbReference type="GO" id="GO:0005874">
    <property type="term" value="C:microtubule"/>
    <property type="evidence" value="ECO:0007669"/>
    <property type="project" value="UniProtKB-KW"/>
</dbReference>
<protein>
    <submittedName>
        <fullName evidence="4">Uncharacterized protein</fullName>
    </submittedName>
</protein>
<dbReference type="AlphaFoldDB" id="A0A452ZNS7"/>
<dbReference type="EnsemblPlants" id="AET1Gv20864000.6">
    <property type="protein sequence ID" value="AET1Gv20864000.6"/>
    <property type="gene ID" value="AET1Gv20864000"/>
</dbReference>
<proteinExistence type="inferred from homology"/>
<comment type="similarity">
    <text evidence="1">Belongs to the MAP65/ASE1 family.</text>
</comment>
<organism evidence="4 5">
    <name type="scientific">Aegilops tauschii subsp. strangulata</name>
    <name type="common">Goatgrass</name>
    <dbReference type="NCBI Taxonomy" id="200361"/>
    <lineage>
        <taxon>Eukaryota</taxon>
        <taxon>Viridiplantae</taxon>
        <taxon>Streptophyta</taxon>
        <taxon>Embryophyta</taxon>
        <taxon>Tracheophyta</taxon>
        <taxon>Spermatophyta</taxon>
        <taxon>Magnoliopsida</taxon>
        <taxon>Liliopsida</taxon>
        <taxon>Poales</taxon>
        <taxon>Poaceae</taxon>
        <taxon>BOP clade</taxon>
        <taxon>Pooideae</taxon>
        <taxon>Triticodae</taxon>
        <taxon>Triticeae</taxon>
        <taxon>Triticinae</taxon>
        <taxon>Aegilops</taxon>
    </lineage>
</organism>
<feature type="region of interest" description="Disordered" evidence="3">
    <location>
        <begin position="271"/>
        <end position="321"/>
    </location>
</feature>
<dbReference type="GO" id="GO:0000226">
    <property type="term" value="P:microtubule cytoskeleton organization"/>
    <property type="evidence" value="ECO:0007669"/>
    <property type="project" value="InterPro"/>
</dbReference>
<dbReference type="Gramene" id="AET1Gv20864000.6">
    <property type="protein sequence ID" value="AET1Gv20864000.6"/>
    <property type="gene ID" value="AET1Gv20864000"/>
</dbReference>
<dbReference type="GO" id="GO:0005819">
    <property type="term" value="C:spindle"/>
    <property type="evidence" value="ECO:0007669"/>
    <property type="project" value="TreeGrafter"/>
</dbReference>
<dbReference type="PANTHER" id="PTHR19321">
    <property type="entry name" value="PROTEIN REGULATOR OF CYTOKINESIS 1 PRC1-RELATED"/>
    <property type="match status" value="1"/>
</dbReference>
<sequence length="321" mass="36546">PGCLLNSIPDPGAAPVKSHRSMDRLKRLCKVLGSNYQERLDKLGIAAGHKEMDEKTSKALEQTIRVLEEAKEARFSKLQALGLKLRDLWKFHNTAPENILEFAETFACIDAESANELTKEKSLSMELISKATEEINTLEASMVAKQKKMYLGKKQKLLKLLEETHMVPADMKFDPKKKVESDFPKAISDLKIMIKQVKVQILERKDIVMRIELLQHAVNNSLSVKTSERLLRSLKNMVVLEGTFLFDGKDVKVVINEIEYEMKPASTKPALPVKKRMSARLTELRDKEQSSPDLPPPPYPSRVRDGNRERRKGVWGKESKR</sequence>
<reference evidence="5" key="1">
    <citation type="journal article" date="2014" name="Science">
        <title>Ancient hybridizations among the ancestral genomes of bread wheat.</title>
        <authorList>
            <consortium name="International Wheat Genome Sequencing Consortium,"/>
            <person name="Marcussen T."/>
            <person name="Sandve S.R."/>
            <person name="Heier L."/>
            <person name="Spannagl M."/>
            <person name="Pfeifer M."/>
            <person name="Jakobsen K.S."/>
            <person name="Wulff B.B."/>
            <person name="Steuernagel B."/>
            <person name="Mayer K.F."/>
            <person name="Olsen O.A."/>
        </authorList>
    </citation>
    <scope>NUCLEOTIDE SEQUENCE [LARGE SCALE GENOMIC DNA]</scope>
    <source>
        <strain evidence="5">cv. AL8/78</strain>
    </source>
</reference>
<keyword evidence="5" id="KW-1185">Reference proteome</keyword>
<evidence type="ECO:0000256" key="2">
    <source>
        <dbReference type="ARBA" id="ARBA00022701"/>
    </source>
</evidence>
<reference evidence="4" key="3">
    <citation type="journal article" date="2017" name="Nature">
        <title>Genome sequence of the progenitor of the wheat D genome Aegilops tauschii.</title>
        <authorList>
            <person name="Luo M.C."/>
            <person name="Gu Y.Q."/>
            <person name="Puiu D."/>
            <person name="Wang H."/>
            <person name="Twardziok S.O."/>
            <person name="Deal K.R."/>
            <person name="Huo N."/>
            <person name="Zhu T."/>
            <person name="Wang L."/>
            <person name="Wang Y."/>
            <person name="McGuire P.E."/>
            <person name="Liu S."/>
            <person name="Long H."/>
            <person name="Ramasamy R.K."/>
            <person name="Rodriguez J.C."/>
            <person name="Van S.L."/>
            <person name="Yuan L."/>
            <person name="Wang Z."/>
            <person name="Xia Z."/>
            <person name="Xiao L."/>
            <person name="Anderson O.D."/>
            <person name="Ouyang S."/>
            <person name="Liang Y."/>
            <person name="Zimin A.V."/>
            <person name="Pertea G."/>
            <person name="Qi P."/>
            <person name="Bennetzen J.L."/>
            <person name="Dai X."/>
            <person name="Dawson M.W."/>
            <person name="Muller H.G."/>
            <person name="Kugler K."/>
            <person name="Rivarola-Duarte L."/>
            <person name="Spannagl M."/>
            <person name="Mayer K.F.X."/>
            <person name="Lu F.H."/>
            <person name="Bevan M.W."/>
            <person name="Leroy P."/>
            <person name="Li P."/>
            <person name="You F.M."/>
            <person name="Sun Q."/>
            <person name="Liu Z."/>
            <person name="Lyons E."/>
            <person name="Wicker T."/>
            <person name="Salzberg S.L."/>
            <person name="Devos K.M."/>
            <person name="Dvorak J."/>
        </authorList>
    </citation>
    <scope>NUCLEOTIDE SEQUENCE [LARGE SCALE GENOMIC DNA]</scope>
    <source>
        <strain evidence="4">cv. AL8/78</strain>
    </source>
</reference>
<evidence type="ECO:0000256" key="3">
    <source>
        <dbReference type="SAM" id="MobiDB-lite"/>
    </source>
</evidence>
<dbReference type="PANTHER" id="PTHR19321:SF13">
    <property type="entry name" value="OS02G0126300 PROTEIN"/>
    <property type="match status" value="1"/>
</dbReference>
<dbReference type="Proteomes" id="UP000015105">
    <property type="component" value="Chromosome 1D"/>
</dbReference>
<reference evidence="4" key="4">
    <citation type="submission" date="2019-03" db="UniProtKB">
        <authorList>
            <consortium name="EnsemblPlants"/>
        </authorList>
    </citation>
    <scope>IDENTIFICATION</scope>
</reference>
<name>A0A452ZNS7_AEGTS</name>
<evidence type="ECO:0000256" key="1">
    <source>
        <dbReference type="ARBA" id="ARBA00006187"/>
    </source>
</evidence>
<dbReference type="InterPro" id="IPR007145">
    <property type="entry name" value="MAP65_Ase1_PRC1"/>
</dbReference>
<accession>A0A452ZNS7</accession>
<keyword evidence="2" id="KW-0493">Microtubule</keyword>
<reference evidence="5" key="2">
    <citation type="journal article" date="2017" name="Nat. Plants">
        <title>The Aegilops tauschii genome reveals multiple impacts of transposons.</title>
        <authorList>
            <person name="Zhao G."/>
            <person name="Zou C."/>
            <person name="Li K."/>
            <person name="Wang K."/>
            <person name="Li T."/>
            <person name="Gao L."/>
            <person name="Zhang X."/>
            <person name="Wang H."/>
            <person name="Yang Z."/>
            <person name="Liu X."/>
            <person name="Jiang W."/>
            <person name="Mao L."/>
            <person name="Kong X."/>
            <person name="Jiao Y."/>
            <person name="Jia J."/>
        </authorList>
    </citation>
    <scope>NUCLEOTIDE SEQUENCE [LARGE SCALE GENOMIC DNA]</scope>
    <source>
        <strain evidence="5">cv. AL8/78</strain>
    </source>
</reference>